<evidence type="ECO:0000256" key="3">
    <source>
        <dbReference type="ARBA" id="ARBA00022827"/>
    </source>
</evidence>
<dbReference type="Proteomes" id="UP000318590">
    <property type="component" value="Unassembled WGS sequence"/>
</dbReference>
<evidence type="ECO:0000259" key="6">
    <source>
        <dbReference type="Pfam" id="PF14759"/>
    </source>
</evidence>
<accession>A0A547Q6M3</accession>
<evidence type="ECO:0000313" key="8">
    <source>
        <dbReference type="Proteomes" id="UP000318590"/>
    </source>
</evidence>
<evidence type="ECO:0000256" key="2">
    <source>
        <dbReference type="ARBA" id="ARBA00022630"/>
    </source>
</evidence>
<evidence type="ECO:0000313" key="7">
    <source>
        <dbReference type="EMBL" id="TRD21993.1"/>
    </source>
</evidence>
<keyword evidence="3" id="KW-0274">FAD</keyword>
<dbReference type="InterPro" id="IPR016156">
    <property type="entry name" value="FAD/NAD-linked_Rdtase_dimer_sf"/>
</dbReference>
<evidence type="ECO:0000256" key="4">
    <source>
        <dbReference type="ARBA" id="ARBA00023002"/>
    </source>
</evidence>
<dbReference type="OrthoDB" id="7809559at2"/>
<dbReference type="PRINTS" id="PR00368">
    <property type="entry name" value="FADPNR"/>
</dbReference>
<dbReference type="PANTHER" id="PTHR43557:SF2">
    <property type="entry name" value="RIESKE DOMAIN-CONTAINING PROTEIN-RELATED"/>
    <property type="match status" value="1"/>
</dbReference>
<dbReference type="GO" id="GO:0016651">
    <property type="term" value="F:oxidoreductase activity, acting on NAD(P)H"/>
    <property type="evidence" value="ECO:0007669"/>
    <property type="project" value="TreeGrafter"/>
</dbReference>
<dbReference type="Pfam" id="PF07992">
    <property type="entry name" value="Pyr_redox_2"/>
    <property type="match status" value="1"/>
</dbReference>
<comment type="caution">
    <text evidence="7">The sequence shown here is derived from an EMBL/GenBank/DDBJ whole genome shotgun (WGS) entry which is preliminary data.</text>
</comment>
<feature type="domain" description="Reductase C-terminal" evidence="6">
    <location>
        <begin position="317"/>
        <end position="399"/>
    </location>
</feature>
<dbReference type="GO" id="GO:0005737">
    <property type="term" value="C:cytoplasm"/>
    <property type="evidence" value="ECO:0007669"/>
    <property type="project" value="TreeGrafter"/>
</dbReference>
<dbReference type="SUPFAM" id="SSF51905">
    <property type="entry name" value="FAD/NAD(P)-binding domain"/>
    <property type="match status" value="2"/>
</dbReference>
<organism evidence="7 8">
    <name type="scientific">Palleronia caenipelagi</name>
    <dbReference type="NCBI Taxonomy" id="2489174"/>
    <lineage>
        <taxon>Bacteria</taxon>
        <taxon>Pseudomonadati</taxon>
        <taxon>Pseudomonadota</taxon>
        <taxon>Alphaproteobacteria</taxon>
        <taxon>Rhodobacterales</taxon>
        <taxon>Roseobacteraceae</taxon>
        <taxon>Palleronia</taxon>
    </lineage>
</organism>
<evidence type="ECO:0000259" key="5">
    <source>
        <dbReference type="Pfam" id="PF07992"/>
    </source>
</evidence>
<dbReference type="RefSeq" id="WP_142833981.1">
    <property type="nucleotide sequence ID" value="NZ_VFSV01000008.1"/>
</dbReference>
<dbReference type="SUPFAM" id="SSF55424">
    <property type="entry name" value="FAD/NAD-linked reductases, dimerisation (C-terminal) domain"/>
    <property type="match status" value="1"/>
</dbReference>
<dbReference type="InterPro" id="IPR050446">
    <property type="entry name" value="FAD-oxidoreductase/Apoptosis"/>
</dbReference>
<comment type="cofactor">
    <cofactor evidence="1">
        <name>FAD</name>
        <dbReference type="ChEBI" id="CHEBI:57692"/>
    </cofactor>
</comment>
<dbReference type="InterPro" id="IPR036188">
    <property type="entry name" value="FAD/NAD-bd_sf"/>
</dbReference>
<dbReference type="PRINTS" id="PR00411">
    <property type="entry name" value="PNDRDTASEI"/>
</dbReference>
<keyword evidence="2" id="KW-0285">Flavoprotein</keyword>
<keyword evidence="8" id="KW-1185">Reference proteome</keyword>
<dbReference type="InterPro" id="IPR023753">
    <property type="entry name" value="FAD/NAD-binding_dom"/>
</dbReference>
<dbReference type="Pfam" id="PF14759">
    <property type="entry name" value="Reductase_C"/>
    <property type="match status" value="1"/>
</dbReference>
<dbReference type="AlphaFoldDB" id="A0A547Q6M3"/>
<evidence type="ECO:0000256" key="1">
    <source>
        <dbReference type="ARBA" id="ARBA00001974"/>
    </source>
</evidence>
<dbReference type="PANTHER" id="PTHR43557">
    <property type="entry name" value="APOPTOSIS-INDUCING FACTOR 1"/>
    <property type="match status" value="1"/>
</dbReference>
<keyword evidence="4" id="KW-0560">Oxidoreductase</keyword>
<dbReference type="EMBL" id="VFSV01000008">
    <property type="protein sequence ID" value="TRD21993.1"/>
    <property type="molecule type" value="Genomic_DNA"/>
</dbReference>
<sequence length="401" mass="42753">MDHIVVVGGGQAGQSVVETLRTKGYAGRLTLICGEPHLPYQRPPLSKAYLLGEMTRERLLLRPQDWYDERAVDLRLGTRAEALDPVARTVRVGDEVLGYDGLVLTPGLGARSLPAEIGGNLENVFTIRTLADVDALEAPLTSARHVVVVGGGYIGLEAAAVARKLGAEVTVLEAGERILGRVACAETADAMRSLHQSHGVTLREGVTLERLTGDTRVTGAVLSDGEEIAADLVIVGIGLCPACPIAEEAGLEIAGGIVTDARGRTSAEGIWAAGDVAVFPYQGQPTRLESVQNAIDMGAALASDMLGQGQDYVPVPWFWSDQYDMKLQIAGLARDYDRIITRTDGDGVSHWYYAGDRFVAVDALNDPRAFMVGKRLVSMDKSPDPDAVADPATELKTLLRG</sequence>
<dbReference type="InterPro" id="IPR028202">
    <property type="entry name" value="Reductase_C"/>
</dbReference>
<protein>
    <submittedName>
        <fullName evidence="7">Pyridine nucleotide-disulfide oxidoreductase</fullName>
    </submittedName>
</protein>
<reference evidence="7 8" key="1">
    <citation type="submission" date="2019-06" db="EMBL/GenBank/DDBJ databases">
        <title>Paenimaribius caenipelagi gen. nov., sp. nov., isolated from a tidal flat.</title>
        <authorList>
            <person name="Yoon J.-H."/>
        </authorList>
    </citation>
    <scope>NUCLEOTIDE SEQUENCE [LARGE SCALE GENOMIC DNA]</scope>
    <source>
        <strain evidence="7 8">JBTF-M29</strain>
    </source>
</reference>
<dbReference type="Gene3D" id="3.50.50.60">
    <property type="entry name" value="FAD/NAD(P)-binding domain"/>
    <property type="match status" value="2"/>
</dbReference>
<feature type="domain" description="FAD/NAD(P)-binding" evidence="5">
    <location>
        <begin position="3"/>
        <end position="298"/>
    </location>
</feature>
<gene>
    <name evidence="7" type="ORF">FEV53_06355</name>
</gene>
<proteinExistence type="predicted"/>
<dbReference type="Gene3D" id="3.30.390.30">
    <property type="match status" value="1"/>
</dbReference>
<name>A0A547Q6M3_9RHOB</name>